<proteinExistence type="predicted"/>
<gene>
    <name evidence="1" type="ORF">H9N25_00740</name>
</gene>
<organism evidence="1 2">
    <name type="scientific">Pedobacter riviphilus</name>
    <dbReference type="NCBI Taxonomy" id="2766984"/>
    <lineage>
        <taxon>Bacteria</taxon>
        <taxon>Pseudomonadati</taxon>
        <taxon>Bacteroidota</taxon>
        <taxon>Sphingobacteriia</taxon>
        <taxon>Sphingobacteriales</taxon>
        <taxon>Sphingobacteriaceae</taxon>
        <taxon>Pedobacter</taxon>
    </lineage>
</organism>
<accession>A0ABX6TIP6</accession>
<reference evidence="1 2" key="1">
    <citation type="submission" date="2020-09" db="EMBL/GenBank/DDBJ databases">
        <title>Pedobacter sp. SW-16 isolated from soil near Yeocheon.</title>
        <authorList>
            <person name="Im H.S."/>
            <person name="Joung Y."/>
            <person name="Lee S.-S."/>
        </authorList>
    </citation>
    <scope>NUCLEOTIDE SEQUENCE [LARGE SCALE GENOMIC DNA]</scope>
    <source>
        <strain evidence="1 2">SW-16</strain>
    </source>
</reference>
<keyword evidence="2" id="KW-1185">Reference proteome</keyword>
<dbReference type="EMBL" id="CP061171">
    <property type="protein sequence ID" value="QNR85071.1"/>
    <property type="molecule type" value="Genomic_DNA"/>
</dbReference>
<evidence type="ECO:0000313" key="2">
    <source>
        <dbReference type="Proteomes" id="UP000516439"/>
    </source>
</evidence>
<evidence type="ECO:0000313" key="1">
    <source>
        <dbReference type="EMBL" id="QNR85071.1"/>
    </source>
</evidence>
<name>A0ABX6TIP6_9SPHI</name>
<sequence>MNSYYKDSFIFFREACSKMDENITKEVIIQISLNLALGFERLLKGILVDKNPIFILVDPSFENSFKALFQDLPLYVKDNKKTPEKDGNQDTITFRTSVIRAKSFSKIVLGNESKLFAISKARDIIAHSELKYLDLNLLESIIKVDFINVIEDFSKELEIPLVKFVGGNKSKLSKISILSEKNLFLKIDKLIAHHKSVWEEHKNHEGYVTKQKKVTSSLALSKYTGTIKCPACLQTAIVQLKPISEYDSFLEQNILLRYDVTALICKFCKLNTRDLAILNALGIPNESINKACVSCEDRLTSNESGICNDCEKKSNDLLWF</sequence>
<dbReference type="Proteomes" id="UP000516439">
    <property type="component" value="Chromosome"/>
</dbReference>
<protein>
    <submittedName>
        <fullName evidence="1">Uncharacterized protein</fullName>
    </submittedName>
</protein>
<dbReference type="RefSeq" id="WP_190327608.1">
    <property type="nucleotide sequence ID" value="NZ_CP061171.1"/>
</dbReference>